<dbReference type="UniPathway" id="UPA00629">
    <property type="reaction ID" value="UER00684"/>
</dbReference>
<reference evidence="6 7" key="1">
    <citation type="journal article" date="2014" name="PLoS ONE">
        <title>An emerging Mycoplasma associated with trichomoniasis, vaginal infection and disease.</title>
        <authorList>
            <consortium name="Vaginal Microbiome Consortium"/>
            <person name="Fettweis J.M."/>
            <person name="Serrano M.G."/>
            <person name="Huang B."/>
            <person name="Brooks J.P."/>
            <person name="Glascock A.L."/>
            <person name="Sheth N.U."/>
            <person name="Strauss J.F.III."/>
            <person name="Jefferson K.K."/>
            <person name="Buck G.A."/>
        </authorList>
    </citation>
    <scope>NUCLEOTIDE SEQUENCE [LARGE SCALE GENOMIC DNA]</scope>
    <source>
        <strain evidence="6 7">VCU_M1</strain>
    </source>
</reference>
<proteinExistence type="inferred from homology"/>
<feature type="active site" description="Proton acceptor; for ring-opening step" evidence="4">
    <location>
        <position position="137"/>
    </location>
</feature>
<dbReference type="GO" id="GO:0005737">
    <property type="term" value="C:cytoplasm"/>
    <property type="evidence" value="ECO:0007669"/>
    <property type="project" value="TreeGrafter"/>
</dbReference>
<comment type="similarity">
    <text evidence="4">Belongs to the glucosamine/galactosamine-6-phosphate isomerase family. NagB subfamily.</text>
</comment>
<sequence>MKIIKVKDYQEMSIAGAKIIKEEILKKPNLTICFATGSTPIGMYQALTKMYQHKELDFSKVTSFNLDEYVGLGQSNPCSYHYFMYKNLFNHININKNNVHLPNGIGDIAKNASDYEKLIASKGGIDFMILGLGTNGHIAFNEPGSKIDESTREIKLTQSTIDANKIYFDNENDIPKTAISMGVGSIMKAKKIILLANGIKKADAIHNMIEGPVTSNCPASFLQKHHDVTVIIDTEAASKLKNS</sequence>
<dbReference type="InterPro" id="IPR004547">
    <property type="entry name" value="Glucosamine6P_isomerase"/>
</dbReference>
<dbReference type="KEGG" id="mgj:MGM1_0570"/>
<dbReference type="PANTHER" id="PTHR11280:SF5">
    <property type="entry name" value="GLUCOSAMINE-6-PHOSPHATE ISOMERASE"/>
    <property type="match status" value="1"/>
</dbReference>
<protein>
    <recommendedName>
        <fullName evidence="4">Glucosamine-6-phosphate deaminase</fullName>
        <ecNumber evidence="4">3.5.99.6</ecNumber>
    </recommendedName>
    <alternativeName>
        <fullName evidence="4">GlcN6P deaminase</fullName>
        <shortName evidence="4">GNPDA</shortName>
    </alternativeName>
    <alternativeName>
        <fullName evidence="4">Glucosamine-6-phosphate isomerase</fullName>
    </alternativeName>
</protein>
<evidence type="ECO:0000256" key="2">
    <source>
        <dbReference type="ARBA" id="ARBA00022801"/>
    </source>
</evidence>
<keyword evidence="3 4" id="KW-0119">Carbohydrate metabolism</keyword>
<dbReference type="PANTHER" id="PTHR11280">
    <property type="entry name" value="GLUCOSAMINE-6-PHOSPHATE ISOMERASE"/>
    <property type="match status" value="1"/>
</dbReference>
<keyword evidence="7" id="KW-1185">Reference proteome</keyword>
<dbReference type="InterPro" id="IPR006148">
    <property type="entry name" value="Glc/Gal-6P_isomerase"/>
</dbReference>
<dbReference type="FunFam" id="3.40.50.1360:FF:000003">
    <property type="entry name" value="Glucosamine-6-phosphate deaminase"/>
    <property type="match status" value="1"/>
</dbReference>
<comment type="caution">
    <text evidence="4">Lacks conserved residue(s) required for the propagation of feature annotation.</text>
</comment>
<dbReference type="GO" id="GO:0006046">
    <property type="term" value="P:N-acetylglucosamine catabolic process"/>
    <property type="evidence" value="ECO:0007669"/>
    <property type="project" value="UniProtKB-UniRule"/>
</dbReference>
<dbReference type="NCBIfam" id="TIGR00502">
    <property type="entry name" value="nagB"/>
    <property type="match status" value="1"/>
</dbReference>
<dbReference type="Proteomes" id="UP000030066">
    <property type="component" value="Chromosome"/>
</dbReference>
<accession>A0A097SS82</accession>
<dbReference type="GO" id="GO:0004342">
    <property type="term" value="F:glucosamine-6-phosphate deaminase activity"/>
    <property type="evidence" value="ECO:0007669"/>
    <property type="project" value="UniProtKB-UniRule"/>
</dbReference>
<evidence type="ECO:0000256" key="1">
    <source>
        <dbReference type="ARBA" id="ARBA00000644"/>
    </source>
</evidence>
<evidence type="ECO:0000256" key="3">
    <source>
        <dbReference type="ARBA" id="ARBA00023277"/>
    </source>
</evidence>
<evidence type="ECO:0000259" key="5">
    <source>
        <dbReference type="Pfam" id="PF01182"/>
    </source>
</evidence>
<dbReference type="GO" id="GO:0006043">
    <property type="term" value="P:glucosamine catabolic process"/>
    <property type="evidence" value="ECO:0007669"/>
    <property type="project" value="TreeGrafter"/>
</dbReference>
<dbReference type="EC" id="3.5.99.6" evidence="4"/>
<evidence type="ECO:0000313" key="6">
    <source>
        <dbReference type="EMBL" id="AIV03444.1"/>
    </source>
</evidence>
<feature type="active site" description="For ring-opening step" evidence="4">
    <location>
        <position position="135"/>
    </location>
</feature>
<dbReference type="GO" id="GO:0042802">
    <property type="term" value="F:identical protein binding"/>
    <property type="evidence" value="ECO:0007669"/>
    <property type="project" value="TreeGrafter"/>
</dbReference>
<feature type="active site" description="For ring-opening step" evidence="4">
    <location>
        <position position="142"/>
    </location>
</feature>
<dbReference type="HAMAP" id="MF_01241">
    <property type="entry name" value="GlcN6P_deamin"/>
    <property type="match status" value="1"/>
</dbReference>
<dbReference type="eggNOG" id="COG0363">
    <property type="taxonomic scope" value="Bacteria"/>
</dbReference>
<evidence type="ECO:0000313" key="7">
    <source>
        <dbReference type="Proteomes" id="UP000030066"/>
    </source>
</evidence>
<dbReference type="STRING" id="1318617.MGM1_0570"/>
<name>A0A097SS82_9BACT</name>
<dbReference type="HOGENOM" id="CLU_049611_1_1_14"/>
<keyword evidence="2 4" id="KW-0378">Hydrolase</keyword>
<dbReference type="Gene3D" id="3.40.50.1360">
    <property type="match status" value="1"/>
</dbReference>
<dbReference type="EMBL" id="CP007711">
    <property type="protein sequence ID" value="AIV03444.1"/>
    <property type="molecule type" value="Genomic_DNA"/>
</dbReference>
<comment type="function">
    <text evidence="4">Catalyzes the reversible isomerization-deamination of glucosamine 6-phosphate (GlcN6P) to form fructose 6-phosphate (Fru6P) and ammonium ion.</text>
</comment>
<dbReference type="InterPro" id="IPR037171">
    <property type="entry name" value="NagB/RpiA_transferase-like"/>
</dbReference>
<feature type="active site" description="Proton acceptor; for enolization step" evidence="4">
    <location>
        <position position="67"/>
    </location>
</feature>
<dbReference type="SUPFAM" id="SSF100950">
    <property type="entry name" value="NagB/RpiA/CoA transferase-like"/>
    <property type="match status" value="1"/>
</dbReference>
<evidence type="ECO:0000256" key="4">
    <source>
        <dbReference type="HAMAP-Rule" id="MF_01241"/>
    </source>
</evidence>
<comment type="catalytic activity">
    <reaction evidence="1 4">
        <text>alpha-D-glucosamine 6-phosphate + H2O = beta-D-fructose 6-phosphate + NH4(+)</text>
        <dbReference type="Rhea" id="RHEA:12172"/>
        <dbReference type="ChEBI" id="CHEBI:15377"/>
        <dbReference type="ChEBI" id="CHEBI:28938"/>
        <dbReference type="ChEBI" id="CHEBI:57634"/>
        <dbReference type="ChEBI" id="CHEBI:75989"/>
        <dbReference type="EC" id="3.5.99.6"/>
    </reaction>
</comment>
<organism evidence="6 7">
    <name type="scientific">Candidatus Malacoplasma girerdii</name>
    <dbReference type="NCBI Taxonomy" id="1318617"/>
    <lineage>
        <taxon>Bacteria</taxon>
        <taxon>Bacillati</taxon>
        <taxon>Mycoplasmatota</taxon>
        <taxon>Mycoplasmoidales</taxon>
        <taxon>Mycoplasmoidaceae</taxon>
        <taxon>Malacoplasma</taxon>
    </lineage>
</organism>
<gene>
    <name evidence="4 6" type="primary">nagB</name>
    <name evidence="6" type="ORF">MGM1_0570</name>
</gene>
<comment type="pathway">
    <text evidence="4">Amino-sugar metabolism; N-acetylneuraminate degradation; D-fructose 6-phosphate from N-acetylneuraminate: step 5/5.</text>
</comment>
<dbReference type="GO" id="GO:0019262">
    <property type="term" value="P:N-acetylneuraminate catabolic process"/>
    <property type="evidence" value="ECO:0007669"/>
    <property type="project" value="UniProtKB-UniRule"/>
</dbReference>
<feature type="domain" description="Glucosamine/galactosamine-6-phosphate isomerase" evidence="5">
    <location>
        <begin position="18"/>
        <end position="229"/>
    </location>
</feature>
<dbReference type="GO" id="GO:0005975">
    <property type="term" value="P:carbohydrate metabolic process"/>
    <property type="evidence" value="ECO:0007669"/>
    <property type="project" value="InterPro"/>
</dbReference>
<dbReference type="PROSITE" id="PS01161">
    <property type="entry name" value="GLC_GALNAC_ISOMERASE"/>
    <property type="match status" value="1"/>
</dbReference>
<dbReference type="InterPro" id="IPR018321">
    <property type="entry name" value="Glucosamine6P_isomerase_CS"/>
</dbReference>
<dbReference type="AlphaFoldDB" id="A0A097SS82"/>
<dbReference type="Pfam" id="PF01182">
    <property type="entry name" value="Glucosamine_iso"/>
    <property type="match status" value="1"/>
</dbReference>
<dbReference type="CDD" id="cd01399">
    <property type="entry name" value="GlcN6P_deaminase"/>
    <property type="match status" value="1"/>
</dbReference>